<keyword evidence="1" id="KW-0805">Transcription regulation</keyword>
<dbReference type="PROSITE" id="PS50987">
    <property type="entry name" value="HTH_ARSR_2"/>
    <property type="match status" value="1"/>
</dbReference>
<gene>
    <name evidence="5" type="ORF">MPEBLZ_02529</name>
</gene>
<dbReference type="EMBL" id="LKCM01000196">
    <property type="protein sequence ID" value="KPQ42912.1"/>
    <property type="molecule type" value="Genomic_DNA"/>
</dbReference>
<dbReference type="InterPro" id="IPR036390">
    <property type="entry name" value="WH_DNA-bd_sf"/>
</dbReference>
<keyword evidence="2" id="KW-0238">DNA-binding</keyword>
<dbReference type="NCBIfam" id="NF033788">
    <property type="entry name" value="HTH_metalloreg"/>
    <property type="match status" value="1"/>
</dbReference>
<evidence type="ECO:0000256" key="1">
    <source>
        <dbReference type="ARBA" id="ARBA00023015"/>
    </source>
</evidence>
<proteinExistence type="predicted"/>
<dbReference type="GO" id="GO:0003700">
    <property type="term" value="F:DNA-binding transcription factor activity"/>
    <property type="evidence" value="ECO:0007669"/>
    <property type="project" value="InterPro"/>
</dbReference>
<protein>
    <submittedName>
        <fullName evidence="5">ArsR family transcriptional regulator</fullName>
    </submittedName>
</protein>
<dbReference type="GO" id="GO:0003677">
    <property type="term" value="F:DNA binding"/>
    <property type="evidence" value="ECO:0007669"/>
    <property type="project" value="UniProtKB-KW"/>
</dbReference>
<evidence type="ECO:0000313" key="6">
    <source>
        <dbReference type="Proteomes" id="UP000050360"/>
    </source>
</evidence>
<evidence type="ECO:0000256" key="3">
    <source>
        <dbReference type="ARBA" id="ARBA00023163"/>
    </source>
</evidence>
<organism evidence="5 6">
    <name type="scientific">Candidatus Methanoperedens nitratireducens</name>
    <dbReference type="NCBI Taxonomy" id="1392998"/>
    <lineage>
        <taxon>Archaea</taxon>
        <taxon>Methanobacteriati</taxon>
        <taxon>Methanobacteriota</taxon>
        <taxon>Stenosarchaea group</taxon>
        <taxon>Methanomicrobia</taxon>
        <taxon>Methanosarcinales</taxon>
        <taxon>ANME-2 cluster</taxon>
        <taxon>Candidatus Methanoperedentaceae</taxon>
        <taxon>Candidatus Methanoperedens</taxon>
    </lineage>
</organism>
<dbReference type="PANTHER" id="PTHR43132">
    <property type="entry name" value="ARSENICAL RESISTANCE OPERON REPRESSOR ARSR-RELATED"/>
    <property type="match status" value="1"/>
</dbReference>
<evidence type="ECO:0000313" key="5">
    <source>
        <dbReference type="EMBL" id="KPQ42912.1"/>
    </source>
</evidence>
<dbReference type="PRINTS" id="PR00778">
    <property type="entry name" value="HTHARSR"/>
</dbReference>
<feature type="domain" description="HTH arsR-type" evidence="4">
    <location>
        <begin position="2"/>
        <end position="97"/>
    </location>
</feature>
<dbReference type="AlphaFoldDB" id="A0A0P8A421"/>
<dbReference type="InterPro" id="IPR051011">
    <property type="entry name" value="Metal_resp_trans_reg"/>
</dbReference>
<evidence type="ECO:0000256" key="2">
    <source>
        <dbReference type="ARBA" id="ARBA00023125"/>
    </source>
</evidence>
<dbReference type="Gene3D" id="1.10.10.10">
    <property type="entry name" value="Winged helix-like DNA-binding domain superfamily/Winged helix DNA-binding domain"/>
    <property type="match status" value="1"/>
</dbReference>
<dbReference type="Pfam" id="PF01022">
    <property type="entry name" value="HTH_5"/>
    <property type="match status" value="1"/>
</dbReference>
<keyword evidence="3" id="KW-0804">Transcription</keyword>
<dbReference type="SUPFAM" id="SSF46785">
    <property type="entry name" value="Winged helix' DNA-binding domain"/>
    <property type="match status" value="1"/>
</dbReference>
<dbReference type="CDD" id="cd00090">
    <property type="entry name" value="HTH_ARSR"/>
    <property type="match status" value="1"/>
</dbReference>
<dbReference type="Proteomes" id="UP000050360">
    <property type="component" value="Unassembled WGS sequence"/>
</dbReference>
<reference evidence="5 6" key="1">
    <citation type="submission" date="2015-09" db="EMBL/GenBank/DDBJ databases">
        <title>A metagenomics-based metabolic model of nitrate-dependent anaerobic oxidation of methane by Methanoperedens-like archaea.</title>
        <authorList>
            <person name="Arshad A."/>
            <person name="Speth D.R."/>
            <person name="De Graaf R.M."/>
            <person name="Op Den Camp H.J."/>
            <person name="Jetten M.S."/>
            <person name="Welte C.U."/>
        </authorList>
    </citation>
    <scope>NUCLEOTIDE SEQUENCE [LARGE SCALE GENOMIC DNA]</scope>
</reference>
<accession>A0A0P8A421</accession>
<dbReference type="PANTHER" id="PTHR43132:SF6">
    <property type="entry name" value="HTH-TYPE TRANSCRIPTIONAL REPRESSOR CZRA"/>
    <property type="match status" value="1"/>
</dbReference>
<comment type="caution">
    <text evidence="5">The sequence shown here is derived from an EMBL/GenBank/DDBJ whole genome shotgun (WGS) entry which is preliminary data.</text>
</comment>
<dbReference type="InterPro" id="IPR011991">
    <property type="entry name" value="ArsR-like_HTH"/>
</dbReference>
<sequence length="113" mass="12604">MLNGDLTTAKKYFFSALSDETRLSILYALKENGGMCVNDICEATGKDQSLISHHMACLRNCGLVNTEKDGKFVVYSIKNELISQILDLSDKHVKEMFEGILSCEVVKQHSLKS</sequence>
<dbReference type="PATRIC" id="fig|1719120.3.peg.2760"/>
<dbReference type="SMART" id="SM00418">
    <property type="entry name" value="HTH_ARSR"/>
    <property type="match status" value="1"/>
</dbReference>
<dbReference type="InterPro" id="IPR001845">
    <property type="entry name" value="HTH_ArsR_DNA-bd_dom"/>
</dbReference>
<name>A0A0P8A421_9EURY</name>
<dbReference type="InterPro" id="IPR036388">
    <property type="entry name" value="WH-like_DNA-bd_sf"/>
</dbReference>
<evidence type="ECO:0000259" key="4">
    <source>
        <dbReference type="PROSITE" id="PS50987"/>
    </source>
</evidence>